<reference evidence="2 3" key="1">
    <citation type="submission" date="2022-02" db="EMBL/GenBank/DDBJ databases">
        <title>Uncovering new skin microbiome diversity through culturing and metagenomics.</title>
        <authorList>
            <person name="Conlan S."/>
            <person name="Deming C."/>
            <person name="Nisc Comparative Sequencing Program N."/>
            <person name="Segre J.A."/>
        </authorList>
    </citation>
    <scope>NUCLEOTIDE SEQUENCE [LARGE SCALE GENOMIC DNA]</scope>
    <source>
        <strain evidence="2 3">ACRQZ</strain>
    </source>
</reference>
<proteinExistence type="predicted"/>
<dbReference type="EMBL" id="JAKRCV010000079">
    <property type="protein sequence ID" value="MCG7323499.1"/>
    <property type="molecule type" value="Genomic_DNA"/>
</dbReference>
<feature type="non-terminal residue" evidence="2">
    <location>
        <position position="1"/>
    </location>
</feature>
<evidence type="ECO:0000313" key="2">
    <source>
        <dbReference type="EMBL" id="MCG7323499.1"/>
    </source>
</evidence>
<accession>A0ABS9Q6R9</accession>
<dbReference type="RefSeq" id="WP_239266257.1">
    <property type="nucleotide sequence ID" value="NZ_JAKRCV010000079.1"/>
</dbReference>
<evidence type="ECO:0000313" key="3">
    <source>
        <dbReference type="Proteomes" id="UP001521931"/>
    </source>
</evidence>
<organism evidence="2 3">
    <name type="scientific">Arsenicicoccus bolidensis</name>
    <dbReference type="NCBI Taxonomy" id="229480"/>
    <lineage>
        <taxon>Bacteria</taxon>
        <taxon>Bacillati</taxon>
        <taxon>Actinomycetota</taxon>
        <taxon>Actinomycetes</taxon>
        <taxon>Micrococcales</taxon>
        <taxon>Intrasporangiaceae</taxon>
        <taxon>Arsenicicoccus</taxon>
    </lineage>
</organism>
<keyword evidence="3" id="KW-1185">Reference proteome</keyword>
<feature type="region of interest" description="Disordered" evidence="1">
    <location>
        <begin position="1"/>
        <end position="47"/>
    </location>
</feature>
<gene>
    <name evidence="2" type="ORF">MHL29_16610</name>
</gene>
<comment type="caution">
    <text evidence="2">The sequence shown here is derived from an EMBL/GenBank/DDBJ whole genome shotgun (WGS) entry which is preliminary data.</text>
</comment>
<sequence>ARPASVQGPAAARVSLPGNIPATGEPGLPSLSTLRPRPGSAVQAAGPFDDRFTMTGLRFDGRSVTASATIISDVSNVLEFGALAGFYDANGALIGTGRFDYHNDESAPAHQHAGPPTELEKVRIIVPKELQGRAKAAAVGVPVLVNE</sequence>
<dbReference type="Proteomes" id="UP001521931">
    <property type="component" value="Unassembled WGS sequence"/>
</dbReference>
<evidence type="ECO:0000256" key="1">
    <source>
        <dbReference type="SAM" id="MobiDB-lite"/>
    </source>
</evidence>
<name>A0ABS9Q6R9_9MICO</name>
<protein>
    <submittedName>
        <fullName evidence="2">Uncharacterized protein</fullName>
    </submittedName>
</protein>